<keyword evidence="2" id="KW-1185">Reference proteome</keyword>
<dbReference type="EnsemblPlants" id="ONIVA12G00120.1">
    <property type="protein sequence ID" value="ONIVA12G00120.1"/>
    <property type="gene ID" value="ONIVA12G00120"/>
</dbReference>
<protein>
    <submittedName>
        <fullName evidence="1">Uncharacterized protein</fullName>
    </submittedName>
</protein>
<evidence type="ECO:0000313" key="2">
    <source>
        <dbReference type="Proteomes" id="UP000006591"/>
    </source>
</evidence>
<accession>A0A0E0J5P8</accession>
<reference evidence="1" key="2">
    <citation type="submission" date="2018-04" db="EMBL/GenBank/DDBJ databases">
        <title>OnivRS2 (Oryza nivara Reference Sequence Version 2).</title>
        <authorList>
            <person name="Zhang J."/>
            <person name="Kudrna D."/>
            <person name="Lee S."/>
            <person name="Talag J."/>
            <person name="Rajasekar S."/>
            <person name="Welchert J."/>
            <person name="Hsing Y.-I."/>
            <person name="Wing R.A."/>
        </authorList>
    </citation>
    <scope>NUCLEOTIDE SEQUENCE [LARGE SCALE GENOMIC DNA]</scope>
    <source>
        <strain evidence="1">SL10</strain>
    </source>
</reference>
<name>A0A0E0J5P8_ORYNI</name>
<dbReference type="Gramene" id="ONIVA12G00120.1">
    <property type="protein sequence ID" value="ONIVA12G00120.1"/>
    <property type="gene ID" value="ONIVA12G00120"/>
</dbReference>
<reference evidence="1" key="1">
    <citation type="submission" date="2015-04" db="UniProtKB">
        <authorList>
            <consortium name="EnsemblPlants"/>
        </authorList>
    </citation>
    <scope>IDENTIFICATION</scope>
    <source>
        <strain evidence="1">SL10</strain>
    </source>
</reference>
<dbReference type="HOGENOM" id="CLU_2201220_0_0_1"/>
<proteinExistence type="predicted"/>
<dbReference type="Proteomes" id="UP000006591">
    <property type="component" value="Chromosome 12"/>
</dbReference>
<sequence length="108" mass="11614">MQLPNLPFFNGCSSVVHWRCGARSPLLRCSSLLRLLPVNTGELLGSVGVACGVGFQRPVSLVVGRAVGEVGAACLASSATMTLNRRPGNAARVWRWSILREPRRENLA</sequence>
<organism evidence="1">
    <name type="scientific">Oryza nivara</name>
    <name type="common">Indian wild rice</name>
    <name type="synonym">Oryza sativa f. spontanea</name>
    <dbReference type="NCBI Taxonomy" id="4536"/>
    <lineage>
        <taxon>Eukaryota</taxon>
        <taxon>Viridiplantae</taxon>
        <taxon>Streptophyta</taxon>
        <taxon>Embryophyta</taxon>
        <taxon>Tracheophyta</taxon>
        <taxon>Spermatophyta</taxon>
        <taxon>Magnoliopsida</taxon>
        <taxon>Liliopsida</taxon>
        <taxon>Poales</taxon>
        <taxon>Poaceae</taxon>
        <taxon>BOP clade</taxon>
        <taxon>Oryzoideae</taxon>
        <taxon>Oryzeae</taxon>
        <taxon>Oryzinae</taxon>
        <taxon>Oryza</taxon>
    </lineage>
</organism>
<dbReference type="AlphaFoldDB" id="A0A0E0J5P8"/>
<evidence type="ECO:0000313" key="1">
    <source>
        <dbReference type="EnsemblPlants" id="ONIVA12G00120.1"/>
    </source>
</evidence>